<feature type="compositionally biased region" description="Basic and acidic residues" evidence="1">
    <location>
        <begin position="1270"/>
        <end position="1280"/>
    </location>
</feature>
<gene>
    <name evidence="2" type="ORF">HYE67_002497</name>
</gene>
<protein>
    <submittedName>
        <fullName evidence="2">Uncharacterized protein</fullName>
    </submittedName>
</protein>
<proteinExistence type="predicted"/>
<evidence type="ECO:0000313" key="3">
    <source>
        <dbReference type="Proteomes" id="UP000663297"/>
    </source>
</evidence>
<dbReference type="EMBL" id="CP064747">
    <property type="protein sequence ID" value="QPC60266.1"/>
    <property type="molecule type" value="Genomic_DNA"/>
</dbReference>
<feature type="region of interest" description="Disordered" evidence="1">
    <location>
        <begin position="56"/>
        <end position="75"/>
    </location>
</feature>
<accession>A0A7S8HST5</accession>
<sequence length="1295" mass="147394">MAPIPRSVPGQNSGVPPIPPIPPTPASTSRYPPPRKEKIQGSYSYIQYRPVWTDPDWQDEGTTRQKIRSGPNAGKNVFEIHDPILDRLRPALLPRDAFSNPTIYAQRFSIFPGRTDGRSRTSPTRADSRELFPATTDIKTGKQLFDRFEELAKVDGQHVDDYMEDARPDLKKLSETDQQYMQQYEDLIVDEHWQNILFGSLTMDEILAEGYLDMCDTNLNELSGPLYELFTRDHWVDCRTLGKSERNPRFMYTLNGQREEWDPKNSDRVWNALQPALQLSSRLLLMNENFISGLQDITNRFWVEDKLFAGLKGQDRTRKLKFMHEPNFRGRGKLAGAQEIKDSGLDVLALSMEVLRQLFRIKLSSGFDMDARPTRHITLGQQNAPYFFKPGNKIIIDIDAELVWPLLVDKYTESEKLMANVVLATTITHEMMHAFVSASFKWLDDPASFGVTDPYQLSVCNVLQQELVDYNHNDRWDEPYFEDDIYNEVGHAFEEHVLSCGYWPFIFGTTNTNRPPLLQTAGGLMAAIIHSEGEVNAVPNLKEPIVQFSILSHLVRFKDVKKYFSQNFWDVSVGRFGSAALREPSKKPHKFNFYPADQDYDGMVIDQLQISAENAEWLKKFRITLIAKKQFILKNYLHNLMTETAQYDSMTTRLNRAAMRWIDEGPYIKTGREVHMIICEYSMYFAQIHMPNVGADSFEFLLLFTAWDNTRQKMGSMPDFYSEQLYQMSTSFLNNQEHWQQMLQSGSIESFELRLIPRLIDFTCAIETELAHHETLLCELYQGGSQLWNLWFQNEPDDVERWRKHVKEMQDVLNDIGTAASMIPEGMKALGEGYWGQRIWTLGRRVEDLVKLLSFRPSQYDWRDLMWTLPMIRKSRRLPHQRYYFLAKKEMMRMTGTDLAILKEFKRRFESDLSLGAYKMPLPGTVDLDTLSIAQRLSGTLDDDHGNARAQQIKGPSTGIFDVPLVKKLASQLTQDEKEAQEAKINRAAQNWQKNAGFKTLQGDAAAQAYSMSNILPKFQQIEMETQPAPLSRFKSFNGSNGPFSAYSSGTGGFPTHQPDQPSAWVANSAIDMATWVNKPLGGATVIAHGIMPHPYAVRATVTEDLLNTASFSLPTRDPSTYVSKYPRESVVPTETPLGAGVLGDMDERLNKGSDSGSDSDSDVEMADAKMGGHAGRASAVPELGYSTSDTDTSEDEDSLSREGSDTTVSWSSGSESDKASAGSDEFPASKKGQKRSDLKRKSSWTAIHTRKKRVGFSVTKSRSQKFKPKKDTDYRKRREESWGWRKMLSGLSGA</sequence>
<name>A0A7S8HST5_FUSCU</name>
<feature type="compositionally biased region" description="Pro residues" evidence="1">
    <location>
        <begin position="16"/>
        <end position="25"/>
    </location>
</feature>
<evidence type="ECO:0000256" key="1">
    <source>
        <dbReference type="SAM" id="MobiDB-lite"/>
    </source>
</evidence>
<reference evidence="2" key="1">
    <citation type="submission" date="2020-11" db="EMBL/GenBank/DDBJ databases">
        <title>The chromosome-scale genome resource for two endophytic Fusarium species: F. culmorum and F. pseudograminearum.</title>
        <authorList>
            <person name="Yuan Z."/>
        </authorList>
    </citation>
    <scope>NUCLEOTIDE SEQUENCE</scope>
    <source>
        <strain evidence="2">Class2-1B</strain>
    </source>
</reference>
<dbReference type="Proteomes" id="UP000663297">
    <property type="component" value="Chromosome 1"/>
</dbReference>
<feature type="compositionally biased region" description="Basic residues" evidence="1">
    <location>
        <begin position="1242"/>
        <end position="1255"/>
    </location>
</feature>
<feature type="region of interest" description="Disordered" evidence="1">
    <location>
        <begin position="1"/>
        <end position="38"/>
    </location>
</feature>
<evidence type="ECO:0000313" key="2">
    <source>
        <dbReference type="EMBL" id="QPC60266.1"/>
    </source>
</evidence>
<feature type="compositionally biased region" description="Polar residues" evidence="1">
    <location>
        <begin position="1206"/>
        <end position="1215"/>
    </location>
</feature>
<organism evidence="2 3">
    <name type="scientific">Fusarium culmorum</name>
    <dbReference type="NCBI Taxonomy" id="5516"/>
    <lineage>
        <taxon>Eukaryota</taxon>
        <taxon>Fungi</taxon>
        <taxon>Dikarya</taxon>
        <taxon>Ascomycota</taxon>
        <taxon>Pezizomycotina</taxon>
        <taxon>Sordariomycetes</taxon>
        <taxon>Hypocreomycetidae</taxon>
        <taxon>Hypocreales</taxon>
        <taxon>Nectriaceae</taxon>
        <taxon>Fusarium</taxon>
    </lineage>
</organism>
<feature type="region of interest" description="Disordered" evidence="1">
    <location>
        <begin position="1127"/>
        <end position="1280"/>
    </location>
</feature>